<dbReference type="SUPFAM" id="SSF51735">
    <property type="entry name" value="NAD(P)-binding Rossmann-fold domains"/>
    <property type="match status" value="1"/>
</dbReference>
<keyword evidence="5" id="KW-1185">Reference proteome</keyword>
<dbReference type="SUPFAM" id="SSF50129">
    <property type="entry name" value="GroES-like"/>
    <property type="match status" value="1"/>
</dbReference>
<protein>
    <submittedName>
        <fullName evidence="4">NADPH2:quinone reductase</fullName>
        <ecNumber evidence="4">1.6.5.5</ecNumber>
    </submittedName>
</protein>
<dbReference type="SMART" id="SM00829">
    <property type="entry name" value="PKS_ER"/>
    <property type="match status" value="1"/>
</dbReference>
<comment type="caution">
    <text evidence="4">The sequence shown here is derived from an EMBL/GenBank/DDBJ whole genome shotgun (WGS) entry which is preliminary data.</text>
</comment>
<organism evidence="4 5">
    <name type="scientific">Promicromonospora iranensis</name>
    <dbReference type="NCBI Taxonomy" id="1105144"/>
    <lineage>
        <taxon>Bacteria</taxon>
        <taxon>Bacillati</taxon>
        <taxon>Actinomycetota</taxon>
        <taxon>Actinomycetes</taxon>
        <taxon>Micrococcales</taxon>
        <taxon>Promicromonosporaceae</taxon>
        <taxon>Promicromonospora</taxon>
    </lineage>
</organism>
<evidence type="ECO:0000256" key="2">
    <source>
        <dbReference type="ARBA" id="ARBA00023002"/>
    </source>
</evidence>
<dbReference type="Pfam" id="PF08240">
    <property type="entry name" value="ADH_N"/>
    <property type="match status" value="1"/>
</dbReference>
<evidence type="ECO:0000313" key="5">
    <source>
        <dbReference type="Proteomes" id="UP001183585"/>
    </source>
</evidence>
<gene>
    <name evidence="4" type="ORF">J2S48_002296</name>
</gene>
<evidence type="ECO:0000256" key="1">
    <source>
        <dbReference type="ARBA" id="ARBA00022857"/>
    </source>
</evidence>
<dbReference type="InterPro" id="IPR036291">
    <property type="entry name" value="NAD(P)-bd_dom_sf"/>
</dbReference>
<feature type="domain" description="Enoyl reductase (ER)" evidence="3">
    <location>
        <begin position="10"/>
        <end position="321"/>
    </location>
</feature>
<dbReference type="EC" id="1.6.5.5" evidence="4"/>
<dbReference type="EMBL" id="JAVDYE010000001">
    <property type="protein sequence ID" value="MDR7382781.1"/>
    <property type="molecule type" value="Genomic_DNA"/>
</dbReference>
<dbReference type="GO" id="GO:0003960">
    <property type="term" value="F:quinone reductase (NADPH) activity"/>
    <property type="evidence" value="ECO:0007669"/>
    <property type="project" value="UniProtKB-EC"/>
</dbReference>
<dbReference type="RefSeq" id="WP_274991545.1">
    <property type="nucleotide sequence ID" value="NZ_JAJQQP010000001.1"/>
</dbReference>
<reference evidence="4 5" key="1">
    <citation type="submission" date="2023-07" db="EMBL/GenBank/DDBJ databases">
        <title>Sequencing the genomes of 1000 actinobacteria strains.</title>
        <authorList>
            <person name="Klenk H.-P."/>
        </authorList>
    </citation>
    <scope>NUCLEOTIDE SEQUENCE [LARGE SCALE GENOMIC DNA]</scope>
    <source>
        <strain evidence="4 5">DSM 45554</strain>
    </source>
</reference>
<name>A0ABU2CN66_9MICO</name>
<sequence length="323" mass="32904">MRAVQVQEFGGPEVLVQREIPDPVAGPGQVVVRLAAADVIFLDTLLRGGWGGEMFPLDPPYVPGFGGAGTVDSVGSDVDPGWVGRRVVVSGPAYAELVAAELGDVMPVPDGLGLPEAAALLSDGVTALRLARHAPADVVEGAWVLVAAAAGGAGSLAVQLLRDAGARVVAAARGERKLNLTRELGAEVAVDYSEAGWIDRVRAATGGSGVALALDGAGAALGEQVFETVADGGRFVTYGTSGGRFAEVDPLLAQKREIEVINELAGGTPDPELVRTLLTQVLELAAAGRIRPTIGATFPLADAAAAHTSLAERATLGKSLLLM</sequence>
<keyword evidence="2 4" id="KW-0560">Oxidoreductase</keyword>
<dbReference type="InterPro" id="IPR013154">
    <property type="entry name" value="ADH-like_N"/>
</dbReference>
<dbReference type="PANTHER" id="PTHR48106:SF18">
    <property type="entry name" value="QUINONE OXIDOREDUCTASE PIG3"/>
    <property type="match status" value="1"/>
</dbReference>
<dbReference type="Gene3D" id="3.90.180.10">
    <property type="entry name" value="Medium-chain alcohol dehydrogenases, catalytic domain"/>
    <property type="match status" value="1"/>
</dbReference>
<dbReference type="PANTHER" id="PTHR48106">
    <property type="entry name" value="QUINONE OXIDOREDUCTASE PIG3-RELATED"/>
    <property type="match status" value="1"/>
</dbReference>
<proteinExistence type="predicted"/>
<accession>A0ABU2CN66</accession>
<evidence type="ECO:0000313" key="4">
    <source>
        <dbReference type="EMBL" id="MDR7382781.1"/>
    </source>
</evidence>
<keyword evidence="1" id="KW-0521">NADP</keyword>
<dbReference type="InterPro" id="IPR020843">
    <property type="entry name" value="ER"/>
</dbReference>
<dbReference type="Proteomes" id="UP001183585">
    <property type="component" value="Unassembled WGS sequence"/>
</dbReference>
<dbReference type="Pfam" id="PF00107">
    <property type="entry name" value="ADH_zinc_N"/>
    <property type="match status" value="1"/>
</dbReference>
<dbReference type="InterPro" id="IPR013149">
    <property type="entry name" value="ADH-like_C"/>
</dbReference>
<dbReference type="Gene3D" id="3.40.50.720">
    <property type="entry name" value="NAD(P)-binding Rossmann-like Domain"/>
    <property type="match status" value="1"/>
</dbReference>
<dbReference type="InterPro" id="IPR011032">
    <property type="entry name" value="GroES-like_sf"/>
</dbReference>
<evidence type="ECO:0000259" key="3">
    <source>
        <dbReference type="SMART" id="SM00829"/>
    </source>
</evidence>